<dbReference type="RefSeq" id="WP_244328992.1">
    <property type="nucleotide sequence ID" value="NZ_VFNX01000001.1"/>
</dbReference>
<comment type="caution">
    <text evidence="2">The sequence shown here is derived from an EMBL/GenBank/DDBJ whole genome shotgun (WGS) entry which is preliminary data.</text>
</comment>
<evidence type="ECO:0000313" key="2">
    <source>
        <dbReference type="EMBL" id="TQK95435.1"/>
    </source>
</evidence>
<evidence type="ECO:0008006" key="4">
    <source>
        <dbReference type="Google" id="ProtNLM"/>
    </source>
</evidence>
<feature type="compositionally biased region" description="Gly residues" evidence="1">
    <location>
        <begin position="178"/>
        <end position="194"/>
    </location>
</feature>
<feature type="compositionally biased region" description="Polar residues" evidence="1">
    <location>
        <begin position="316"/>
        <end position="328"/>
    </location>
</feature>
<reference evidence="2 3" key="1">
    <citation type="submission" date="2019-06" db="EMBL/GenBank/DDBJ databases">
        <title>Sequencing the genomes of 1000 actinobacteria strains.</title>
        <authorList>
            <person name="Klenk H.-P."/>
        </authorList>
    </citation>
    <scope>NUCLEOTIDE SEQUENCE [LARGE SCALE GENOMIC DNA]</scope>
    <source>
        <strain evidence="2 3">DSM 41929</strain>
    </source>
</reference>
<proteinExistence type="predicted"/>
<accession>A0A542U8Q3</accession>
<dbReference type="Proteomes" id="UP000318103">
    <property type="component" value="Unassembled WGS sequence"/>
</dbReference>
<name>A0A542U8Q3_9ACTN</name>
<keyword evidence="3" id="KW-1185">Reference proteome</keyword>
<gene>
    <name evidence="2" type="ORF">FB563_0328</name>
</gene>
<feature type="compositionally biased region" description="Low complexity" evidence="1">
    <location>
        <begin position="535"/>
        <end position="545"/>
    </location>
</feature>
<dbReference type="EMBL" id="VFNX01000001">
    <property type="protein sequence ID" value="TQK95435.1"/>
    <property type="molecule type" value="Genomic_DNA"/>
</dbReference>
<feature type="compositionally biased region" description="Low complexity" evidence="1">
    <location>
        <begin position="515"/>
        <end position="527"/>
    </location>
</feature>
<feature type="compositionally biased region" description="Pro residues" evidence="1">
    <location>
        <begin position="546"/>
        <end position="561"/>
    </location>
</feature>
<dbReference type="AlphaFoldDB" id="A0A542U8Q3"/>
<feature type="compositionally biased region" description="Basic and acidic residues" evidence="1">
    <location>
        <begin position="202"/>
        <end position="216"/>
    </location>
</feature>
<evidence type="ECO:0000313" key="3">
    <source>
        <dbReference type="Proteomes" id="UP000318103"/>
    </source>
</evidence>
<evidence type="ECO:0000256" key="1">
    <source>
        <dbReference type="SAM" id="MobiDB-lite"/>
    </source>
</evidence>
<organism evidence="2 3">
    <name type="scientific">Streptomyces puniciscabiei</name>
    <dbReference type="NCBI Taxonomy" id="164348"/>
    <lineage>
        <taxon>Bacteria</taxon>
        <taxon>Bacillati</taxon>
        <taxon>Actinomycetota</taxon>
        <taxon>Actinomycetes</taxon>
        <taxon>Kitasatosporales</taxon>
        <taxon>Streptomycetaceae</taxon>
        <taxon>Streptomyces</taxon>
    </lineage>
</organism>
<feature type="compositionally biased region" description="Low complexity" evidence="1">
    <location>
        <begin position="492"/>
        <end position="507"/>
    </location>
</feature>
<feature type="region of interest" description="Disordered" evidence="1">
    <location>
        <begin position="172"/>
        <end position="589"/>
    </location>
</feature>
<sequence>MVVDRLPGGVREFASYLDGLLARLDQGGGWSGVFWQRDPDGMRACLDGREVPPWDVVEALLEDLAAAYGSAAAAAERERARALYRAALTAYDARPGARDTLLDRLDVMLREQRYAAERHSELTRLLSAASAPEDADSLRLDLAWAQDDHDRATARCAELRSRLAELDRRAAVRSRGVRQGGETGPSWAAGGGGAEAPPSFREAGRDGRAVEGERWRAGRSGGVRLGDESGPPRDEGEDLEVRGSGAAAKASPPLRDTGRDHARREAEPAYRSAAGPEPWAPGPVPGEARRADSRPFGPTDHATSHLAPGRAPLPDDSSTSADTTNPPSLTDGPPRAPHTAPPGRIPGAVAPPRGSDAEGSVWAARTVGPALAPHGEASGRMPGGVASPQGSDAEGSVWAARTVGPALAPHGEASGRVPGGVASPRGSDAEGSVWAPHTVAPASVPNSDGSTRARRDIAPGPVPHADGSTRAPYTAAPAPAPHPVTPAPAAAPSPRAGQAAQATSPPAQAAPPSPRAGQVAQAASLPPQAAPPSPGARQGAQQTPASPLPADAPAPPVPAPRTVPVDSRAATPHSSSATAKSRKRRRGSARFAGMVEEGAVAAGVVPATAPAVLPEAPARRTPRGARFAGAGQAAEPVAAAPAEVVDAEAEVAVAGVVERLGRLRAEGRSGEAHGLLVEVVQWPPGWFPALADALHRAGLGADWATLLWETASLPAERLVAAADALTAAGREADGLQLLRQGVARPAEQIGAAVLSLEEEGRRREAAALLDACVRGRTAEEAARSVVPDPRRLVPLLLHAARAVSEERHWDLVHALRVAGHTT</sequence>
<protein>
    <recommendedName>
        <fullName evidence="4">UL36 very large tegument protein</fullName>
    </recommendedName>
</protein>
<feature type="compositionally biased region" description="Pro residues" evidence="1">
    <location>
        <begin position="334"/>
        <end position="344"/>
    </location>
</feature>
<feature type="compositionally biased region" description="Pro residues" evidence="1">
    <location>
        <begin position="478"/>
        <end position="491"/>
    </location>
</feature>
<feature type="compositionally biased region" description="Basic and acidic residues" evidence="1">
    <location>
        <begin position="225"/>
        <end position="234"/>
    </location>
</feature>
<feature type="compositionally biased region" description="Basic and acidic residues" evidence="1">
    <location>
        <begin position="256"/>
        <end position="268"/>
    </location>
</feature>